<proteinExistence type="predicted"/>
<gene>
    <name evidence="1" type="ORF">Sradi_4401400</name>
</gene>
<comment type="caution">
    <text evidence="1">The sequence shown here is derived from an EMBL/GenBank/DDBJ whole genome shotgun (WGS) entry which is preliminary data.</text>
</comment>
<dbReference type="EMBL" id="JACGWJ010000019">
    <property type="protein sequence ID" value="KAL0345701.1"/>
    <property type="molecule type" value="Genomic_DNA"/>
</dbReference>
<evidence type="ECO:0000313" key="1">
    <source>
        <dbReference type="EMBL" id="KAL0345701.1"/>
    </source>
</evidence>
<dbReference type="AlphaFoldDB" id="A0AAW2NT55"/>
<name>A0AAW2NT55_SESRA</name>
<dbReference type="PANTHER" id="PTHR35707">
    <property type="entry name" value="OS06G0608100 PROTEIN"/>
    <property type="match status" value="1"/>
</dbReference>
<reference evidence="1" key="2">
    <citation type="journal article" date="2024" name="Plant">
        <title>Genomic evolution and insights into agronomic trait innovations of Sesamum species.</title>
        <authorList>
            <person name="Miao H."/>
            <person name="Wang L."/>
            <person name="Qu L."/>
            <person name="Liu H."/>
            <person name="Sun Y."/>
            <person name="Le M."/>
            <person name="Wang Q."/>
            <person name="Wei S."/>
            <person name="Zheng Y."/>
            <person name="Lin W."/>
            <person name="Duan Y."/>
            <person name="Cao H."/>
            <person name="Xiong S."/>
            <person name="Wang X."/>
            <person name="Wei L."/>
            <person name="Li C."/>
            <person name="Ma Q."/>
            <person name="Ju M."/>
            <person name="Zhao R."/>
            <person name="Li G."/>
            <person name="Mu C."/>
            <person name="Tian Q."/>
            <person name="Mei H."/>
            <person name="Zhang T."/>
            <person name="Gao T."/>
            <person name="Zhang H."/>
        </authorList>
    </citation>
    <scope>NUCLEOTIDE SEQUENCE</scope>
    <source>
        <strain evidence="1">G02</strain>
    </source>
</reference>
<dbReference type="PANTHER" id="PTHR35707:SF1">
    <property type="entry name" value="SPC7 KINETOCHORE PROTEIN DOMAIN-CONTAINING PROTEIN"/>
    <property type="match status" value="1"/>
</dbReference>
<sequence length="97" mass="10513">MMLQQKVIVGPTSSAATSFKLNETNIIKKFANLDACTAFSFVFNAESAGKYVGAQSLVQETQVTSSLLGTLVDVVEEVQLAQMELQNLTSLTFLHLL</sequence>
<reference evidence="1" key="1">
    <citation type="submission" date="2020-06" db="EMBL/GenBank/DDBJ databases">
        <authorList>
            <person name="Li T."/>
            <person name="Hu X."/>
            <person name="Zhang T."/>
            <person name="Song X."/>
            <person name="Zhang H."/>
            <person name="Dai N."/>
            <person name="Sheng W."/>
            <person name="Hou X."/>
            <person name="Wei L."/>
        </authorList>
    </citation>
    <scope>NUCLEOTIDE SEQUENCE</scope>
    <source>
        <strain evidence="1">G02</strain>
        <tissue evidence="1">Leaf</tissue>
    </source>
</reference>
<feature type="non-terminal residue" evidence="1">
    <location>
        <position position="97"/>
    </location>
</feature>
<protein>
    <submittedName>
        <fullName evidence="1">Uncharacterized protein</fullName>
    </submittedName>
</protein>
<accession>A0AAW2NT55</accession>
<organism evidence="1">
    <name type="scientific">Sesamum radiatum</name>
    <name type="common">Black benniseed</name>
    <dbReference type="NCBI Taxonomy" id="300843"/>
    <lineage>
        <taxon>Eukaryota</taxon>
        <taxon>Viridiplantae</taxon>
        <taxon>Streptophyta</taxon>
        <taxon>Embryophyta</taxon>
        <taxon>Tracheophyta</taxon>
        <taxon>Spermatophyta</taxon>
        <taxon>Magnoliopsida</taxon>
        <taxon>eudicotyledons</taxon>
        <taxon>Gunneridae</taxon>
        <taxon>Pentapetalae</taxon>
        <taxon>asterids</taxon>
        <taxon>lamiids</taxon>
        <taxon>Lamiales</taxon>
        <taxon>Pedaliaceae</taxon>
        <taxon>Sesamum</taxon>
    </lineage>
</organism>